<evidence type="ECO:0000256" key="3">
    <source>
        <dbReference type="PIRSR" id="PIRSR607837-1"/>
    </source>
</evidence>
<feature type="binding site" evidence="3">
    <location>
        <position position="51"/>
    </location>
    <ligand>
        <name>a divalent metal cation</name>
        <dbReference type="ChEBI" id="CHEBI:60240"/>
    </ligand>
</feature>
<organism evidence="5 6">
    <name type="scientific">Bacillus licheniformis</name>
    <dbReference type="NCBI Taxonomy" id="1402"/>
    <lineage>
        <taxon>Bacteria</taxon>
        <taxon>Bacillati</taxon>
        <taxon>Bacillota</taxon>
        <taxon>Bacilli</taxon>
        <taxon>Bacillales</taxon>
        <taxon>Bacillaceae</taxon>
        <taxon>Bacillus</taxon>
    </lineage>
</organism>
<keyword evidence="2 3" id="KW-0479">Metal-binding</keyword>
<dbReference type="RefSeq" id="WP_011197787.1">
    <property type="nucleotide sequence ID" value="NZ_BEXU01000009.1"/>
</dbReference>
<name>A0A1Y0XP75_BACLI</name>
<dbReference type="Proteomes" id="UP000595038">
    <property type="component" value="Chromosome"/>
</dbReference>
<feature type="binding site" evidence="3">
    <location>
        <position position="140"/>
    </location>
    <ligand>
        <name>a divalent metal cation</name>
        <dbReference type="ChEBI" id="CHEBI:60240"/>
    </ligand>
</feature>
<reference evidence="4 7" key="2">
    <citation type="submission" date="2020-12" db="EMBL/GenBank/DDBJ databases">
        <title>FDA dAtabase for Regulatory Grade micrObial Sequences (FDA-ARGOS): Supporting development and validation of Infectious Disease Dx tests.</title>
        <authorList>
            <person name="Nelson B."/>
            <person name="Plummer A."/>
            <person name="Tallon L."/>
            <person name="Sadzewicz L."/>
            <person name="Zhao X."/>
            <person name="Boylan J."/>
            <person name="Ott S."/>
            <person name="Bowen H."/>
            <person name="Vavikolanu K."/>
            <person name="Mehta A."/>
            <person name="Aluvathingal J."/>
            <person name="Nadendla S."/>
            <person name="Myers T."/>
            <person name="Yan Y."/>
            <person name="Sichtig H."/>
        </authorList>
    </citation>
    <scope>NUCLEOTIDE SEQUENCE [LARGE SCALE GENOMIC DNA]</scope>
    <source>
        <strain evidence="4 7">FDAARGOS_923</strain>
    </source>
</reference>
<evidence type="ECO:0000313" key="7">
    <source>
        <dbReference type="Proteomes" id="UP000595038"/>
    </source>
</evidence>
<feature type="binding site" evidence="3">
    <location>
        <position position="136"/>
    </location>
    <ligand>
        <name>a divalent metal cation</name>
        <dbReference type="ChEBI" id="CHEBI:60240"/>
    </ligand>
</feature>
<dbReference type="OMA" id="PEDWSFR"/>
<comment type="similarity">
    <text evidence="1">Belongs to the DinB family.</text>
</comment>
<dbReference type="EMBL" id="NILC01000021">
    <property type="protein sequence ID" value="TWL28893.1"/>
    <property type="molecule type" value="Genomic_DNA"/>
</dbReference>
<dbReference type="Gene3D" id="1.20.120.450">
    <property type="entry name" value="dinb family like domain"/>
    <property type="match status" value="1"/>
</dbReference>
<evidence type="ECO:0000313" key="5">
    <source>
        <dbReference type="EMBL" id="TWL28893.1"/>
    </source>
</evidence>
<evidence type="ECO:0000313" key="4">
    <source>
        <dbReference type="EMBL" id="QPR72160.1"/>
    </source>
</evidence>
<evidence type="ECO:0000313" key="6">
    <source>
        <dbReference type="Proteomes" id="UP000435910"/>
    </source>
</evidence>
<gene>
    <name evidence="5" type="ORF">CHCC16736_3495</name>
    <name evidence="4" type="ORF">I6G80_20465</name>
</gene>
<proteinExistence type="inferred from homology"/>
<evidence type="ECO:0000256" key="1">
    <source>
        <dbReference type="ARBA" id="ARBA00008635"/>
    </source>
</evidence>
<evidence type="ECO:0000256" key="2">
    <source>
        <dbReference type="ARBA" id="ARBA00022723"/>
    </source>
</evidence>
<dbReference type="Proteomes" id="UP000435910">
    <property type="component" value="Unassembled WGS sequence"/>
</dbReference>
<dbReference type="EMBL" id="CP065647">
    <property type="protein sequence ID" value="QPR72160.1"/>
    <property type="molecule type" value="Genomic_DNA"/>
</dbReference>
<dbReference type="GO" id="GO:0046872">
    <property type="term" value="F:metal ion binding"/>
    <property type="evidence" value="ECO:0007669"/>
    <property type="project" value="UniProtKB-KW"/>
</dbReference>
<accession>A0A1Y0XP75</accession>
<sequence length="162" mass="18891">MNQVQALRGDLFHELETGIRSTCHLLKKVKESDWSYRPADRMRSLKELASHLTAIPEADLAIMQEKEEDVIARIEKKYGALQSADQMAAAMQKGFDAFQTYMTSLSDEDFLTKKTKPFYLDEGMTQSRWLTETLTHIFHHRAQLFNYLKQLGYDVNMFDLYL</sequence>
<dbReference type="SUPFAM" id="SSF109854">
    <property type="entry name" value="DinB/YfiT-like putative metalloenzymes"/>
    <property type="match status" value="1"/>
</dbReference>
<dbReference type="AlphaFoldDB" id="A0A1Y0XP75"/>
<protein>
    <submittedName>
        <fullName evidence="4">DinB family protein</fullName>
    </submittedName>
</protein>
<dbReference type="GeneID" id="92862129"/>
<dbReference type="InterPro" id="IPR034660">
    <property type="entry name" value="DinB/YfiT-like"/>
</dbReference>
<dbReference type="Pfam" id="PF05163">
    <property type="entry name" value="DinB"/>
    <property type="match status" value="1"/>
</dbReference>
<reference evidence="5 6" key="1">
    <citation type="submission" date="2019-06" db="EMBL/GenBank/DDBJ databases">
        <title>Genome sequence analysis of &gt;100 Bacillus licheniformis strains suggests intrinsic resistance to this species.</title>
        <authorList>
            <person name="Wels M."/>
            <person name="Siezen R.J."/>
            <person name="Johansen E."/>
            <person name="Stuer-Lauridsen B."/>
            <person name="Bjerre K."/>
            <person name="Nielsen B.K.K."/>
        </authorList>
    </citation>
    <scope>NUCLEOTIDE SEQUENCE [LARGE SCALE GENOMIC DNA]</scope>
    <source>
        <strain evidence="5 6">BAC-16736</strain>
    </source>
</reference>
<dbReference type="InterPro" id="IPR007837">
    <property type="entry name" value="DinB"/>
</dbReference>